<protein>
    <submittedName>
        <fullName evidence="1">DUF1934 domain-containing protein</fullName>
    </submittedName>
</protein>
<reference evidence="1 2" key="1">
    <citation type="submission" date="2019-06" db="EMBL/GenBank/DDBJ databases">
        <title>Genome analyses of bacteria isolated from kimchi.</title>
        <authorList>
            <person name="Lee S."/>
            <person name="Ahn S."/>
            <person name="Roh S."/>
        </authorList>
    </citation>
    <scope>NUCLEOTIDE SEQUENCE [LARGE SCALE GENOMIC DNA]</scope>
    <source>
        <strain evidence="1 2">CBA3620</strain>
    </source>
</reference>
<evidence type="ECO:0000313" key="2">
    <source>
        <dbReference type="Proteomes" id="UP000321332"/>
    </source>
</evidence>
<evidence type="ECO:0000313" key="1">
    <source>
        <dbReference type="EMBL" id="QEA33886.1"/>
    </source>
</evidence>
<dbReference type="AlphaFoldDB" id="A0AAE6IM67"/>
<dbReference type="InterPro" id="IPR012674">
    <property type="entry name" value="Calycin"/>
</dbReference>
<accession>A0AAE6IM67</accession>
<dbReference type="InterPro" id="IPR015231">
    <property type="entry name" value="DUF1934"/>
</dbReference>
<dbReference type="Gene3D" id="2.40.128.20">
    <property type="match status" value="1"/>
</dbReference>
<dbReference type="SUPFAM" id="SSF50814">
    <property type="entry name" value="Lipocalins"/>
    <property type="match status" value="1"/>
</dbReference>
<proteinExistence type="predicted"/>
<dbReference type="Pfam" id="PF09148">
    <property type="entry name" value="DUF1934"/>
    <property type="match status" value="1"/>
</dbReference>
<dbReference type="OMA" id="TFTKELH"/>
<name>A0AAE6IM67_LEUCA</name>
<gene>
    <name evidence="1" type="ORF">FGL89_07015</name>
</gene>
<dbReference type="RefSeq" id="WP_014974681.1">
    <property type="nucleotide sequence ID" value="NZ_BPKR01000001.1"/>
</dbReference>
<sequence length="149" mass="17063">MTLTTKNDVDIKLKTTITQDNESETFTFDTVGELIVKNQTIFLRYTELIDGQNPTNVLFKIEKEHVRLNRSGDSLTKLAFAHEKRLPAHYETTIGQMNLETHTTAMRVNMAPTAYSGTVDIDYELYANDIIAGEYRIRLQFNQISSKLN</sequence>
<organism evidence="1 2">
    <name type="scientific">Leuconostoc carnosum</name>
    <dbReference type="NCBI Taxonomy" id="1252"/>
    <lineage>
        <taxon>Bacteria</taxon>
        <taxon>Bacillati</taxon>
        <taxon>Bacillota</taxon>
        <taxon>Bacilli</taxon>
        <taxon>Lactobacillales</taxon>
        <taxon>Lactobacillaceae</taxon>
        <taxon>Leuconostoc</taxon>
    </lineage>
</organism>
<dbReference type="Proteomes" id="UP000321332">
    <property type="component" value="Chromosome"/>
</dbReference>
<dbReference type="GeneID" id="61187496"/>
<dbReference type="EMBL" id="CP042374">
    <property type="protein sequence ID" value="QEA33886.1"/>
    <property type="molecule type" value="Genomic_DNA"/>
</dbReference>